<reference evidence="1 2" key="1">
    <citation type="submission" date="2020-04" db="EMBL/GenBank/DDBJ databases">
        <authorList>
            <person name="Alioto T."/>
            <person name="Alioto T."/>
            <person name="Gomez Garrido J."/>
        </authorList>
    </citation>
    <scope>NUCLEOTIDE SEQUENCE [LARGE SCALE GENOMIC DNA]</scope>
</reference>
<organism evidence="1 2">
    <name type="scientific">Cloeon dipterum</name>
    <dbReference type="NCBI Taxonomy" id="197152"/>
    <lineage>
        <taxon>Eukaryota</taxon>
        <taxon>Metazoa</taxon>
        <taxon>Ecdysozoa</taxon>
        <taxon>Arthropoda</taxon>
        <taxon>Hexapoda</taxon>
        <taxon>Insecta</taxon>
        <taxon>Pterygota</taxon>
        <taxon>Palaeoptera</taxon>
        <taxon>Ephemeroptera</taxon>
        <taxon>Pisciforma</taxon>
        <taxon>Baetidae</taxon>
        <taxon>Cloeon</taxon>
    </lineage>
</organism>
<dbReference type="AlphaFoldDB" id="A0A8S1DSM5"/>
<accession>A0A8S1DSM5</accession>
<evidence type="ECO:0000313" key="1">
    <source>
        <dbReference type="EMBL" id="CAB3386870.1"/>
    </source>
</evidence>
<dbReference type="EMBL" id="CADEPI010000516">
    <property type="protein sequence ID" value="CAB3386870.1"/>
    <property type="molecule type" value="Genomic_DNA"/>
</dbReference>
<protein>
    <submittedName>
        <fullName evidence="1">Uncharacterized protein</fullName>
    </submittedName>
</protein>
<gene>
    <name evidence="1" type="ORF">CLODIP_2_CD00694</name>
</gene>
<keyword evidence="2" id="KW-1185">Reference proteome</keyword>
<name>A0A8S1DSM5_9INSE</name>
<evidence type="ECO:0000313" key="2">
    <source>
        <dbReference type="Proteomes" id="UP000494165"/>
    </source>
</evidence>
<dbReference type="Proteomes" id="UP000494165">
    <property type="component" value="Unassembled WGS sequence"/>
</dbReference>
<comment type="caution">
    <text evidence="1">The sequence shown here is derived from an EMBL/GenBank/DDBJ whole genome shotgun (WGS) entry which is preliminary data.</text>
</comment>
<proteinExistence type="predicted"/>
<sequence length="72" mass="8041">MAVRNSRHLPLPLIGGSHLITKPVFLVRFASQLTGPPRLSERPSLKNIVRQEVCCGINRIMPSAPLVGWWRA</sequence>